<feature type="non-terminal residue" evidence="1">
    <location>
        <position position="1"/>
    </location>
</feature>
<sequence length="42" mass="4716">KSSLPFDKLVVILIVKQITIPKLSSGVLVTNKLAQLLYHIRQ</sequence>
<dbReference type="AlphaFoldDB" id="A0A6V7HFG6"/>
<gene>
    <name evidence="1" type="ORF">MHI_LOCUS844537</name>
</gene>
<protein>
    <submittedName>
        <fullName evidence="1">Uncharacterized protein</fullName>
    </submittedName>
</protein>
<dbReference type="Proteomes" id="UP000752696">
    <property type="component" value="Unassembled WGS sequence"/>
</dbReference>
<dbReference type="EMBL" id="CAJDYZ010011250">
    <property type="protein sequence ID" value="CAD1479170.1"/>
    <property type="molecule type" value="Genomic_DNA"/>
</dbReference>
<evidence type="ECO:0000313" key="1">
    <source>
        <dbReference type="EMBL" id="CAD1479170.1"/>
    </source>
</evidence>
<keyword evidence="2" id="KW-1185">Reference proteome</keyword>
<accession>A0A6V7HFG6</accession>
<evidence type="ECO:0000313" key="2">
    <source>
        <dbReference type="Proteomes" id="UP000752696"/>
    </source>
</evidence>
<reference evidence="1" key="1">
    <citation type="submission" date="2020-07" db="EMBL/GenBank/DDBJ databases">
        <authorList>
            <person name="Nazaruddin N."/>
        </authorList>
    </citation>
    <scope>NUCLEOTIDE SEQUENCE</scope>
</reference>
<organism evidence="1 2">
    <name type="scientific">Heterotrigona itama</name>
    <dbReference type="NCBI Taxonomy" id="395501"/>
    <lineage>
        <taxon>Eukaryota</taxon>
        <taxon>Metazoa</taxon>
        <taxon>Ecdysozoa</taxon>
        <taxon>Arthropoda</taxon>
        <taxon>Hexapoda</taxon>
        <taxon>Insecta</taxon>
        <taxon>Pterygota</taxon>
        <taxon>Neoptera</taxon>
        <taxon>Endopterygota</taxon>
        <taxon>Hymenoptera</taxon>
        <taxon>Apocrita</taxon>
        <taxon>Aculeata</taxon>
        <taxon>Apoidea</taxon>
        <taxon>Anthophila</taxon>
        <taxon>Apidae</taxon>
        <taxon>Heterotrigona</taxon>
    </lineage>
</organism>
<feature type="non-terminal residue" evidence="1">
    <location>
        <position position="42"/>
    </location>
</feature>
<proteinExistence type="predicted"/>
<comment type="caution">
    <text evidence="1">The sequence shown here is derived from an EMBL/GenBank/DDBJ whole genome shotgun (WGS) entry which is preliminary data.</text>
</comment>
<name>A0A6V7HFG6_9HYME</name>